<dbReference type="PANTHER" id="PTHR38600">
    <property type="entry name" value="TRANSCRIPTIONAL REGULATORY PROTEIN"/>
    <property type="match status" value="1"/>
</dbReference>
<dbReference type="PANTHER" id="PTHR38600:SF1">
    <property type="entry name" value="TRANSCRIPTIONAL REGULATORY PROTEIN"/>
    <property type="match status" value="1"/>
</dbReference>
<comment type="similarity">
    <text evidence="1">Belongs to the AHA1 family.</text>
</comment>
<dbReference type="PRINTS" id="PR00778">
    <property type="entry name" value="HTHARSR"/>
</dbReference>
<evidence type="ECO:0000313" key="4">
    <source>
        <dbReference type="Proteomes" id="UP000198318"/>
    </source>
</evidence>
<dbReference type="SUPFAM" id="SSF46785">
    <property type="entry name" value="Winged helix' DNA-binding domain"/>
    <property type="match status" value="1"/>
</dbReference>
<evidence type="ECO:0000259" key="2">
    <source>
        <dbReference type="PROSITE" id="PS50987"/>
    </source>
</evidence>
<organism evidence="3 4">
    <name type="scientific">Actinomadura meyerae</name>
    <dbReference type="NCBI Taxonomy" id="240840"/>
    <lineage>
        <taxon>Bacteria</taxon>
        <taxon>Bacillati</taxon>
        <taxon>Actinomycetota</taxon>
        <taxon>Actinomycetes</taxon>
        <taxon>Streptosporangiales</taxon>
        <taxon>Thermomonosporaceae</taxon>
        <taxon>Actinomadura</taxon>
    </lineage>
</organism>
<proteinExistence type="inferred from homology"/>
<sequence length="262" mass="29465">MDEVFRALADPTRRELLDRLNERNGQSLRELCAGLGTSRQAISKHLAVLEDAQLVVAARRGREKLHYLNAAPVNAIAERWIRRYDQERANALADLKTALEQRTMDGSDAFVYTTYIKSTPERLWEALTDPAFTSRYWGVGFDTDWKPGSEMTWEEGGRRTSDPRQVVLECEPGRRLSYTWHSFTPEWAEGAGVGEDVLARLQAESRTKVTFEIEPLGEMVKLTVVHDGFDPGSVMRDMISQGWPAIASGLKSLLETGEPLPA</sequence>
<evidence type="ECO:0000313" key="3">
    <source>
        <dbReference type="EMBL" id="SNS36214.1"/>
    </source>
</evidence>
<keyword evidence="4" id="KW-1185">Reference proteome</keyword>
<dbReference type="OrthoDB" id="9815653at2"/>
<name>A0A239DX64_9ACTN</name>
<dbReference type="CDD" id="cd00090">
    <property type="entry name" value="HTH_ARSR"/>
    <property type="match status" value="1"/>
</dbReference>
<dbReference type="Gene3D" id="3.30.530.20">
    <property type="match status" value="1"/>
</dbReference>
<dbReference type="SMART" id="SM00418">
    <property type="entry name" value="HTH_ARSR"/>
    <property type="match status" value="1"/>
</dbReference>
<accession>A0A239DX64</accession>
<dbReference type="InterPro" id="IPR036388">
    <property type="entry name" value="WH-like_DNA-bd_sf"/>
</dbReference>
<evidence type="ECO:0000256" key="1">
    <source>
        <dbReference type="ARBA" id="ARBA00006817"/>
    </source>
</evidence>
<dbReference type="CDD" id="cd08893">
    <property type="entry name" value="SRPBCC_CalC_Aha1-like_GntR-HTH"/>
    <property type="match status" value="1"/>
</dbReference>
<gene>
    <name evidence="3" type="ORF">SAMN05443665_100375</name>
</gene>
<dbReference type="InterPro" id="IPR013538">
    <property type="entry name" value="ASHA1/2-like_C"/>
</dbReference>
<dbReference type="AlphaFoldDB" id="A0A239DX64"/>
<dbReference type="Pfam" id="PF12840">
    <property type="entry name" value="HTH_20"/>
    <property type="match status" value="1"/>
</dbReference>
<dbReference type="SUPFAM" id="SSF55961">
    <property type="entry name" value="Bet v1-like"/>
    <property type="match status" value="1"/>
</dbReference>
<feature type="domain" description="HTH arsR-type" evidence="2">
    <location>
        <begin position="1"/>
        <end position="88"/>
    </location>
</feature>
<reference evidence="3 4" key="1">
    <citation type="submission" date="2017-06" db="EMBL/GenBank/DDBJ databases">
        <authorList>
            <person name="Kim H.J."/>
            <person name="Triplett B.A."/>
        </authorList>
    </citation>
    <scope>NUCLEOTIDE SEQUENCE [LARGE SCALE GENOMIC DNA]</scope>
    <source>
        <strain evidence="3 4">DSM 44715</strain>
    </source>
</reference>
<dbReference type="InterPro" id="IPR036390">
    <property type="entry name" value="WH_DNA-bd_sf"/>
</dbReference>
<dbReference type="InterPro" id="IPR023393">
    <property type="entry name" value="START-like_dom_sf"/>
</dbReference>
<dbReference type="EMBL" id="FZOR01000003">
    <property type="protein sequence ID" value="SNS36214.1"/>
    <property type="molecule type" value="Genomic_DNA"/>
</dbReference>
<dbReference type="NCBIfam" id="NF033788">
    <property type="entry name" value="HTH_metalloreg"/>
    <property type="match status" value="1"/>
</dbReference>
<dbReference type="InterPro" id="IPR011991">
    <property type="entry name" value="ArsR-like_HTH"/>
</dbReference>
<dbReference type="PROSITE" id="PS50987">
    <property type="entry name" value="HTH_ARSR_2"/>
    <property type="match status" value="1"/>
</dbReference>
<dbReference type="Pfam" id="PF08327">
    <property type="entry name" value="AHSA1"/>
    <property type="match status" value="1"/>
</dbReference>
<protein>
    <submittedName>
        <fullName evidence="3">Transcriptional regulator, ArsR family</fullName>
    </submittedName>
</protein>
<dbReference type="GO" id="GO:0003700">
    <property type="term" value="F:DNA-binding transcription factor activity"/>
    <property type="evidence" value="ECO:0007669"/>
    <property type="project" value="InterPro"/>
</dbReference>
<dbReference type="Gene3D" id="1.10.10.10">
    <property type="entry name" value="Winged helix-like DNA-binding domain superfamily/Winged helix DNA-binding domain"/>
    <property type="match status" value="1"/>
</dbReference>
<dbReference type="InterPro" id="IPR001845">
    <property type="entry name" value="HTH_ArsR_DNA-bd_dom"/>
</dbReference>
<dbReference type="Proteomes" id="UP000198318">
    <property type="component" value="Unassembled WGS sequence"/>
</dbReference>